<evidence type="ECO:0000313" key="4">
    <source>
        <dbReference type="Proteomes" id="UP000184315"/>
    </source>
</evidence>
<feature type="domain" description="SLH" evidence="2">
    <location>
        <begin position="130"/>
        <end position="194"/>
    </location>
</feature>
<evidence type="ECO:0000313" key="3">
    <source>
        <dbReference type="EMBL" id="CUR33714.1"/>
    </source>
</evidence>
<dbReference type="PROSITE" id="PS51272">
    <property type="entry name" value="SLH"/>
    <property type="match status" value="3"/>
</dbReference>
<dbReference type="InterPro" id="IPR017853">
    <property type="entry name" value="GH"/>
</dbReference>
<evidence type="ECO:0000259" key="2">
    <source>
        <dbReference type="PROSITE" id="PS51272"/>
    </source>
</evidence>
<dbReference type="Gene3D" id="3.20.20.80">
    <property type="entry name" value="Glycosidases"/>
    <property type="match status" value="1"/>
</dbReference>
<dbReference type="PANTHER" id="PTHR43405">
    <property type="entry name" value="GLYCOSYL HYDROLASE DIGH"/>
    <property type="match status" value="1"/>
</dbReference>
<feature type="domain" description="SLH" evidence="2">
    <location>
        <begin position="67"/>
        <end position="127"/>
    </location>
</feature>
<name>A0A1J1LNY4_9CYAN</name>
<gene>
    <name evidence="3" type="ORF">PL9214520253</name>
</gene>
<keyword evidence="1" id="KW-0732">Signal</keyword>
<dbReference type="InterPro" id="IPR003790">
    <property type="entry name" value="GHL10"/>
</dbReference>
<dbReference type="InterPro" id="IPR001119">
    <property type="entry name" value="SLH_dom"/>
</dbReference>
<dbReference type="Pfam" id="PF00395">
    <property type="entry name" value="SLH"/>
    <property type="match status" value="3"/>
</dbReference>
<dbReference type="InterPro" id="IPR052177">
    <property type="entry name" value="Divisome_Glycosyl_Hydrolase"/>
</dbReference>
<proteinExistence type="predicted"/>
<dbReference type="STRING" id="671072.PL9214520253"/>
<dbReference type="Pfam" id="PF02638">
    <property type="entry name" value="GHL10"/>
    <property type="match status" value="1"/>
</dbReference>
<protein>
    <recommendedName>
        <fullName evidence="2">SLH domain-containing protein</fullName>
    </recommendedName>
</protein>
<dbReference type="RefSeq" id="WP_245824290.1">
    <property type="nucleotide sequence ID" value="NZ_LN889803.1"/>
</dbReference>
<reference evidence="4" key="1">
    <citation type="submission" date="2015-10" db="EMBL/GenBank/DDBJ databases">
        <authorList>
            <person name="Regsiter A."/>
            <person name="william w."/>
        </authorList>
    </citation>
    <scope>NUCLEOTIDE SEQUENCE [LARGE SCALE GENOMIC DNA]</scope>
</reference>
<dbReference type="EMBL" id="CZDF01000158">
    <property type="protein sequence ID" value="CUR33714.1"/>
    <property type="molecule type" value="Genomic_DNA"/>
</dbReference>
<organism evidence="3 4">
    <name type="scientific">Planktothrix tepida PCC 9214</name>
    <dbReference type="NCBI Taxonomy" id="671072"/>
    <lineage>
        <taxon>Bacteria</taxon>
        <taxon>Bacillati</taxon>
        <taxon>Cyanobacteriota</taxon>
        <taxon>Cyanophyceae</taxon>
        <taxon>Oscillatoriophycideae</taxon>
        <taxon>Oscillatoriales</taxon>
        <taxon>Microcoleaceae</taxon>
        <taxon>Planktothrix</taxon>
    </lineage>
</organism>
<dbReference type="SUPFAM" id="SSF51445">
    <property type="entry name" value="(Trans)glycosidases"/>
    <property type="match status" value="1"/>
</dbReference>
<feature type="domain" description="SLH" evidence="2">
    <location>
        <begin position="3"/>
        <end position="66"/>
    </location>
</feature>
<dbReference type="PANTHER" id="PTHR43405:SF1">
    <property type="entry name" value="GLYCOSYL HYDROLASE DIGH"/>
    <property type="match status" value="1"/>
</dbReference>
<accession>A0A1J1LNY4</accession>
<sequence>MNTVIVKFTDITTHWAKDSIENLANKNIITGYRDGSFKPDAPVTRAEFATMLIKAFPQLLENREPIEFKDVSSQFWAHSVIQKTYRTGFMSGYEDQSFKPQQNIPRVQALVALVKGLNYEPTQSIVKTLNESLNDAKDIPNYARNAVAAAIESGLVVNYPEVKLLNPNKPATRGEVAVFFCQALRQQNEPLTIPEQYIVKPPIISVPTGELRGVWLTNIDSDVLLSKNALTEAFNLLAEFKFNTIYPTIWNEGYTLYPSVLMERFTGIKIEPIPELKDRDILQEMIPLAKERNMSIIPWLEFGFMVPPDSKIAQLRPHWITCRQDGTKGYKESQVNQVWLNPFHPQVQQFILGLIIEVVKTYNIDGIQLDDHFGLPVDLGYDEFTVKLYQKETGNSTPPGDFKEANWVSWRAKKITEFLTRIFWVIKDYKPNCILSLSPNPYLYAYSQFLQDWKTWEQEGYLEELVLQVYREDMNGFLADLKRPELLEAKSHIPVSIGILTGLRIKPMSFATVKEQIQLTRDRKFAGTSFFFYETWKQMMTSETQKAEFKTLFSQGLERPKFV</sequence>
<dbReference type="AlphaFoldDB" id="A0A1J1LNY4"/>
<dbReference type="Proteomes" id="UP000184315">
    <property type="component" value="Unassembled WGS sequence"/>
</dbReference>
<evidence type="ECO:0000256" key="1">
    <source>
        <dbReference type="ARBA" id="ARBA00022729"/>
    </source>
</evidence>
<keyword evidence="4" id="KW-1185">Reference proteome</keyword>